<dbReference type="EMBL" id="FRFE01000039">
    <property type="protein sequence ID" value="SHO52715.1"/>
    <property type="molecule type" value="Genomic_DNA"/>
</dbReference>
<evidence type="ECO:0000313" key="3">
    <source>
        <dbReference type="EMBL" id="SHO52715.1"/>
    </source>
</evidence>
<dbReference type="RefSeq" id="WP_073616281.1">
    <property type="nucleotide sequence ID" value="NZ_FRFE01000039.1"/>
</dbReference>
<dbReference type="InterPro" id="IPR012347">
    <property type="entry name" value="Ferritin-like"/>
</dbReference>
<dbReference type="InterPro" id="IPR009078">
    <property type="entry name" value="Ferritin-like_SF"/>
</dbReference>
<dbReference type="OrthoDB" id="9792569at2"/>
<dbReference type="Proteomes" id="UP000184603">
    <property type="component" value="Unassembled WGS sequence"/>
</dbReference>
<proteinExistence type="predicted"/>
<dbReference type="Pfam" id="PF02915">
    <property type="entry name" value="Rubrerythrin"/>
    <property type="match status" value="1"/>
</dbReference>
<protein>
    <submittedName>
        <fullName evidence="3">Rubrerythrin</fullName>
    </submittedName>
</protein>
<evidence type="ECO:0000256" key="1">
    <source>
        <dbReference type="SAM" id="Coils"/>
    </source>
</evidence>
<dbReference type="InterPro" id="IPR003251">
    <property type="entry name" value="Rr_diiron-bd_dom"/>
</dbReference>
<sequence>MNVFEFAMQMEKDGEKFYREIAEKTKDAGLKKIFNTLADEEVIHYNTFKSLHEKTAAKAVESNVLEKAKNIFTEMKAKGGLQVSDDTAQVEAYKKAMKAEEEAYTFYEKKAAEAADENEKNILLTFAREERRHYRLLENVIEFVSRPEQWMEDAEFANMDQY</sequence>
<keyword evidence="1" id="KW-0175">Coiled coil</keyword>
<feature type="domain" description="Rubrerythrin diiron-binding" evidence="2">
    <location>
        <begin position="4"/>
        <end position="139"/>
    </location>
</feature>
<dbReference type="PANTHER" id="PTHR33531">
    <property type="entry name" value="RUBRERYTHRIN SUBFAMILY"/>
    <property type="match status" value="1"/>
</dbReference>
<dbReference type="GO" id="GO:0046872">
    <property type="term" value="F:metal ion binding"/>
    <property type="evidence" value="ECO:0007669"/>
    <property type="project" value="InterPro"/>
</dbReference>
<evidence type="ECO:0000313" key="4">
    <source>
        <dbReference type="Proteomes" id="UP000184603"/>
    </source>
</evidence>
<dbReference type="Gene3D" id="1.20.1260.10">
    <property type="match status" value="1"/>
</dbReference>
<dbReference type="SUPFAM" id="SSF47240">
    <property type="entry name" value="Ferritin-like"/>
    <property type="match status" value="1"/>
</dbReference>
<gene>
    <name evidence="3" type="ORF">SAMN02745220_04701</name>
</gene>
<reference evidence="3 4" key="1">
    <citation type="submission" date="2016-12" db="EMBL/GenBank/DDBJ databases">
        <authorList>
            <person name="Song W.-J."/>
            <person name="Kurnit D.M."/>
        </authorList>
    </citation>
    <scope>NUCLEOTIDE SEQUENCE [LARGE SCALE GENOMIC DNA]</scope>
    <source>
        <strain evidence="3 4">DSM 18488</strain>
    </source>
</reference>
<feature type="coiled-coil region" evidence="1">
    <location>
        <begin position="90"/>
        <end position="117"/>
    </location>
</feature>
<dbReference type="PANTHER" id="PTHR33531:SF7">
    <property type="entry name" value="HYPOTHETICAL MEMBRANE PROTEIN, CONSERVED"/>
    <property type="match status" value="1"/>
</dbReference>
<dbReference type="AlphaFoldDB" id="A0A1M7YJC8"/>
<dbReference type="CDD" id="cd01045">
    <property type="entry name" value="Ferritin_like_AB"/>
    <property type="match status" value="1"/>
</dbReference>
<dbReference type="STRING" id="1121416.SAMN02745220_04701"/>
<accession>A0A1M7YJC8</accession>
<organism evidence="3 4">
    <name type="scientific">Desulfopila aestuarii DSM 18488</name>
    <dbReference type="NCBI Taxonomy" id="1121416"/>
    <lineage>
        <taxon>Bacteria</taxon>
        <taxon>Pseudomonadati</taxon>
        <taxon>Thermodesulfobacteriota</taxon>
        <taxon>Desulfobulbia</taxon>
        <taxon>Desulfobulbales</taxon>
        <taxon>Desulfocapsaceae</taxon>
        <taxon>Desulfopila</taxon>
    </lineage>
</organism>
<dbReference type="GO" id="GO:0016491">
    <property type="term" value="F:oxidoreductase activity"/>
    <property type="evidence" value="ECO:0007669"/>
    <property type="project" value="InterPro"/>
</dbReference>
<name>A0A1M7YJC8_9BACT</name>
<evidence type="ECO:0000259" key="2">
    <source>
        <dbReference type="Pfam" id="PF02915"/>
    </source>
</evidence>
<keyword evidence="4" id="KW-1185">Reference proteome</keyword>